<dbReference type="GO" id="GO:0071897">
    <property type="term" value="P:DNA biosynthetic process"/>
    <property type="evidence" value="ECO:0007669"/>
    <property type="project" value="InterPro"/>
</dbReference>
<dbReference type="SUPFAM" id="SSF50249">
    <property type="entry name" value="Nucleic acid-binding proteins"/>
    <property type="match status" value="1"/>
</dbReference>
<dbReference type="InterPro" id="IPR000977">
    <property type="entry name" value="DNA_ligase_ATP-dep"/>
</dbReference>
<dbReference type="GO" id="GO:0005524">
    <property type="term" value="F:ATP binding"/>
    <property type="evidence" value="ECO:0007669"/>
    <property type="project" value="UniProtKB-KW"/>
</dbReference>
<dbReference type="Gene3D" id="3.40.50.10190">
    <property type="entry name" value="BRCT domain"/>
    <property type="match status" value="2"/>
</dbReference>
<gene>
    <name evidence="21" type="ORF">EJ06DRAFT_558856</name>
</gene>
<dbReference type="Pfam" id="PF04679">
    <property type="entry name" value="DNA_ligase_A_C"/>
    <property type="match status" value="1"/>
</dbReference>
<keyword evidence="6" id="KW-0677">Repeat</keyword>
<comment type="similarity">
    <text evidence="3 17">Belongs to the ATP-dependent DNA ligase family.</text>
</comment>
<dbReference type="OrthoDB" id="151490at2759"/>
<evidence type="ECO:0000256" key="8">
    <source>
        <dbReference type="ARBA" id="ARBA00022763"/>
    </source>
</evidence>
<dbReference type="GO" id="GO:0006303">
    <property type="term" value="P:double-strand break repair via nonhomologous end joining"/>
    <property type="evidence" value="ECO:0007669"/>
    <property type="project" value="TreeGrafter"/>
</dbReference>
<evidence type="ECO:0000256" key="6">
    <source>
        <dbReference type="ARBA" id="ARBA00022737"/>
    </source>
</evidence>
<feature type="compositionally biased region" description="Basic residues" evidence="18">
    <location>
        <begin position="690"/>
        <end position="699"/>
    </location>
</feature>
<feature type="region of interest" description="Disordered" evidence="18">
    <location>
        <begin position="59"/>
        <end position="86"/>
    </location>
</feature>
<dbReference type="CDD" id="cd00027">
    <property type="entry name" value="BRCT"/>
    <property type="match status" value="1"/>
</dbReference>
<dbReference type="PROSITE" id="PS00697">
    <property type="entry name" value="DNA_LIGASE_A1"/>
    <property type="match status" value="1"/>
</dbReference>
<feature type="domain" description="BRCT" evidence="20">
    <location>
        <begin position="887"/>
        <end position="982"/>
    </location>
</feature>
<evidence type="ECO:0000313" key="21">
    <source>
        <dbReference type="EMBL" id="KAF2397905.1"/>
    </source>
</evidence>
<dbReference type="InterPro" id="IPR029710">
    <property type="entry name" value="LIG4"/>
</dbReference>
<dbReference type="Gene3D" id="2.40.50.140">
    <property type="entry name" value="Nucleic acid-binding proteins"/>
    <property type="match status" value="1"/>
</dbReference>
<evidence type="ECO:0000259" key="20">
    <source>
        <dbReference type="PROSITE" id="PS50172"/>
    </source>
</evidence>
<feature type="compositionally biased region" description="Basic and acidic residues" evidence="18">
    <location>
        <begin position="679"/>
        <end position="689"/>
    </location>
</feature>
<dbReference type="InterPro" id="IPR012310">
    <property type="entry name" value="DNA_ligase_ATP-dep_cent"/>
</dbReference>
<dbReference type="Pfam" id="PF01068">
    <property type="entry name" value="DNA_ligase_A_M"/>
    <property type="match status" value="1"/>
</dbReference>
<dbReference type="Proteomes" id="UP000799640">
    <property type="component" value="Unassembled WGS sequence"/>
</dbReference>
<dbReference type="NCBIfam" id="TIGR00574">
    <property type="entry name" value="dnl1"/>
    <property type="match status" value="1"/>
</dbReference>
<keyword evidence="11 16" id="KW-0233">DNA recombination</keyword>
<evidence type="ECO:0000256" key="5">
    <source>
        <dbReference type="ARBA" id="ARBA00022723"/>
    </source>
</evidence>
<comment type="catalytic activity">
    <reaction evidence="14 16">
        <text>ATP + (deoxyribonucleotide)n-3'-hydroxyl + 5'-phospho-(deoxyribonucleotide)m = (deoxyribonucleotide)n+m + AMP + diphosphate.</text>
        <dbReference type="EC" id="6.5.1.1"/>
    </reaction>
</comment>
<comment type="cofactor">
    <cofactor evidence="1">
        <name>Mg(2+)</name>
        <dbReference type="ChEBI" id="CHEBI:18420"/>
    </cofactor>
</comment>
<dbReference type="Pfam" id="PF04675">
    <property type="entry name" value="DNA_ligase_A_N"/>
    <property type="match status" value="1"/>
</dbReference>
<dbReference type="EC" id="6.5.1.1" evidence="16"/>
<evidence type="ECO:0000256" key="11">
    <source>
        <dbReference type="ARBA" id="ARBA00023172"/>
    </source>
</evidence>
<dbReference type="FunFam" id="2.40.50.140:FF:000234">
    <property type="entry name" value="DNA ligase"/>
    <property type="match status" value="1"/>
</dbReference>
<dbReference type="Gene3D" id="3.30.470.30">
    <property type="entry name" value="DNA ligase/mRNA capping enzyme"/>
    <property type="match status" value="1"/>
</dbReference>
<dbReference type="SMART" id="SM00292">
    <property type="entry name" value="BRCT"/>
    <property type="match status" value="2"/>
</dbReference>
<dbReference type="PANTHER" id="PTHR45997">
    <property type="entry name" value="DNA LIGASE 4"/>
    <property type="match status" value="1"/>
</dbReference>
<evidence type="ECO:0000256" key="1">
    <source>
        <dbReference type="ARBA" id="ARBA00001946"/>
    </source>
</evidence>
<name>A0A6G1HQ76_9PEZI</name>
<keyword evidence="12 16" id="KW-0234">DNA repair</keyword>
<dbReference type="GO" id="GO:0003910">
    <property type="term" value="F:DNA ligase (ATP) activity"/>
    <property type="evidence" value="ECO:0007669"/>
    <property type="project" value="UniProtKB-EC"/>
</dbReference>
<evidence type="ECO:0000256" key="12">
    <source>
        <dbReference type="ARBA" id="ARBA00023204"/>
    </source>
</evidence>
<protein>
    <recommendedName>
        <fullName evidence="16">DNA ligase</fullName>
        <ecNumber evidence="16">6.5.1.1</ecNumber>
    </recommendedName>
</protein>
<dbReference type="PROSITE" id="PS50172">
    <property type="entry name" value="BRCT"/>
    <property type="match status" value="2"/>
</dbReference>
<keyword evidence="8 16" id="KW-0227">DNA damage</keyword>
<evidence type="ECO:0000256" key="17">
    <source>
        <dbReference type="RuleBase" id="RU004196"/>
    </source>
</evidence>
<evidence type="ECO:0000256" key="3">
    <source>
        <dbReference type="ARBA" id="ARBA00007572"/>
    </source>
</evidence>
<dbReference type="GO" id="GO:0032807">
    <property type="term" value="C:DNA ligase IV complex"/>
    <property type="evidence" value="ECO:0007669"/>
    <property type="project" value="TreeGrafter"/>
</dbReference>
<evidence type="ECO:0000256" key="9">
    <source>
        <dbReference type="ARBA" id="ARBA00022840"/>
    </source>
</evidence>
<keyword evidence="22" id="KW-1185">Reference proteome</keyword>
<dbReference type="Pfam" id="PF16589">
    <property type="entry name" value="BRCT_2"/>
    <property type="match status" value="1"/>
</dbReference>
<keyword evidence="5" id="KW-0479">Metal-binding</keyword>
<dbReference type="GO" id="GO:0006310">
    <property type="term" value="P:DNA recombination"/>
    <property type="evidence" value="ECO:0007669"/>
    <property type="project" value="UniProtKB-KW"/>
</dbReference>
<dbReference type="FunFam" id="1.10.3260.10:FF:000008">
    <property type="entry name" value="DNA ligase 4"/>
    <property type="match status" value="1"/>
</dbReference>
<keyword evidence="7 16" id="KW-0547">Nucleotide-binding</keyword>
<keyword evidence="4 16" id="KW-0436">Ligase</keyword>
<dbReference type="InterPro" id="IPR012340">
    <property type="entry name" value="NA-bd_OB-fold"/>
</dbReference>
<proteinExistence type="inferred from homology"/>
<dbReference type="SUPFAM" id="SSF56091">
    <property type="entry name" value="DNA ligase/mRNA capping enzyme, catalytic domain"/>
    <property type="match status" value="1"/>
</dbReference>
<feature type="domain" description="ATP-dependent DNA ligase family profile" evidence="19">
    <location>
        <begin position="427"/>
        <end position="552"/>
    </location>
</feature>
<feature type="region of interest" description="Disordered" evidence="18">
    <location>
        <begin position="679"/>
        <end position="699"/>
    </location>
</feature>
<evidence type="ECO:0000256" key="10">
    <source>
        <dbReference type="ARBA" id="ARBA00022842"/>
    </source>
</evidence>
<dbReference type="InterPro" id="IPR044125">
    <property type="entry name" value="Adenylation_DNA_ligase_IV"/>
</dbReference>
<feature type="domain" description="BRCT" evidence="20">
    <location>
        <begin position="718"/>
        <end position="802"/>
    </location>
</feature>
<evidence type="ECO:0000256" key="16">
    <source>
        <dbReference type="RuleBase" id="RU000617"/>
    </source>
</evidence>
<comment type="subcellular location">
    <subcellularLocation>
        <location evidence="2">Nucleus</location>
    </subcellularLocation>
</comment>
<dbReference type="Pfam" id="PF00533">
    <property type="entry name" value="BRCT"/>
    <property type="match status" value="1"/>
</dbReference>
<dbReference type="GO" id="GO:0006297">
    <property type="term" value="P:nucleotide-excision repair, DNA gap filling"/>
    <property type="evidence" value="ECO:0007669"/>
    <property type="project" value="TreeGrafter"/>
</dbReference>
<evidence type="ECO:0000256" key="15">
    <source>
        <dbReference type="ARBA" id="ARBA00043870"/>
    </source>
</evidence>
<dbReference type="AlphaFoldDB" id="A0A6G1HQ76"/>
<accession>A0A6G1HQ76</accession>
<dbReference type="CDD" id="cd17722">
    <property type="entry name" value="BRCT_DNA_ligase_IV_rpt1"/>
    <property type="match status" value="1"/>
</dbReference>
<sequence>MPDVTMQDAEAVEEERIQYGEAEMQADLDKKYPNRPHNSHKTLPFHELFTTLFNPLNENRKKAPGPVVARRKQGPHGRANQTPHEAKRSIIDRFISRWRQQVGPDIYPAFRLIIPEKDRDRAMYGMKEKTIGKLLVRVLGINKTSEDAHALMNWRVPGGNASKTAGDFALRCYEVISKRPIRTQVGSMTIAQVNEMLDRLSFVSKEDEQYPIFQHFYLAMNPEEMMWLIRIILRQLKVGATERSFFDAWHPDAEILFAVSSSLRRVCWELYDPALRLEGEHCDIALMQCFQPQLAAFQIHSFEKIVEKMKPTPQEPDFWIEEKLDGERMQLHMITDPSVPGGKRFGFWSRKAKDYTYLYGSHFEDENSASTRHLKSAFEPGVRNIILDGEMITWDVETDTIVPFGTLKTAALAEQRNPYAGGQRPVYVVFDCLLLNDTPIAAYTLRDRRRALASAVNPVHRRLEIHPYTVARSAGEIDPLLRKVVAEASEGLVIKNPRSSYRLNERNDDWIKVKPEYMTEFGESLDLVIIGGYYGSGSRGGFHSSYLCGLRLDNPDKDTQFCYSFCKVGAGMSVADYTEIRHRTDGKWQPWDPKRPPSTYIELGGGQKQFERPDEWIKPADSLVVCIKAASVITTDQFPMGLTLRFPRFKRLRLDKDWSTALSVIEFTKLQASAEAEKKEKQFEVDNERRQRRQVRSRKKPLVVVGGDERVQTPYGAPASKIFDGLTFFVLTDAAKPIKKTKAQLEALIKSHGGTIVQTQNTTPDVICIGERKTVKVSSIIAAGKHNVVRPAWVEHCVAQHEATTGLPSFLLPLEPRHMLHVARDGDVIEGAVDEWGDSYYRDVEGAELGEIIDGMPDDPGAMGDAEVVAEQLREHGIDLYDAPGWLFRGYVVYFDRPEEDVLTPEGLAYLLTRNIVAFAGGRVEDELGEDVTHVMCAKTTRVKELRKQISGRARVPHIVSPAWIEESWKESTLLDEERFGV</sequence>
<evidence type="ECO:0000256" key="18">
    <source>
        <dbReference type="SAM" id="MobiDB-lite"/>
    </source>
</evidence>
<dbReference type="PROSITE" id="PS50160">
    <property type="entry name" value="DNA_LIGASE_A3"/>
    <property type="match status" value="1"/>
</dbReference>
<dbReference type="InterPro" id="IPR012309">
    <property type="entry name" value="DNA_ligase_ATP-dep_C"/>
</dbReference>
<evidence type="ECO:0000259" key="19">
    <source>
        <dbReference type="PROSITE" id="PS50160"/>
    </source>
</evidence>
<keyword evidence="9 16" id="KW-0067">ATP-binding</keyword>
<dbReference type="CDD" id="cd07903">
    <property type="entry name" value="Adenylation_DNA_ligase_IV"/>
    <property type="match status" value="1"/>
</dbReference>
<dbReference type="SUPFAM" id="SSF52113">
    <property type="entry name" value="BRCT domain"/>
    <property type="match status" value="2"/>
</dbReference>
<dbReference type="InterPro" id="IPR012308">
    <property type="entry name" value="DNA_ligase_ATP-dep_N"/>
</dbReference>
<organism evidence="21 22">
    <name type="scientific">Trichodelitschia bisporula</name>
    <dbReference type="NCBI Taxonomy" id="703511"/>
    <lineage>
        <taxon>Eukaryota</taxon>
        <taxon>Fungi</taxon>
        <taxon>Dikarya</taxon>
        <taxon>Ascomycota</taxon>
        <taxon>Pezizomycotina</taxon>
        <taxon>Dothideomycetes</taxon>
        <taxon>Dothideomycetes incertae sedis</taxon>
        <taxon>Phaeotrichales</taxon>
        <taxon>Phaeotrichaceae</taxon>
        <taxon>Trichodelitschia</taxon>
    </lineage>
</organism>
<dbReference type="GO" id="GO:0046872">
    <property type="term" value="F:metal ion binding"/>
    <property type="evidence" value="ECO:0007669"/>
    <property type="project" value="UniProtKB-KW"/>
</dbReference>
<dbReference type="SUPFAM" id="SSF117018">
    <property type="entry name" value="ATP-dependent DNA ligase DNA-binding domain"/>
    <property type="match status" value="1"/>
</dbReference>
<dbReference type="Gene3D" id="1.10.3260.10">
    <property type="entry name" value="DNA ligase, ATP-dependent, N-terminal domain"/>
    <property type="match status" value="1"/>
</dbReference>
<dbReference type="FunFam" id="3.30.470.30:FF:000013">
    <property type="entry name" value="DNA ligase"/>
    <property type="match status" value="1"/>
</dbReference>
<comment type="function">
    <text evidence="15">DNA ligase involved in DNA non-homologous end joining (NHEJ); required for double-strand break (DSB) repair.</text>
</comment>
<dbReference type="InterPro" id="IPR016059">
    <property type="entry name" value="DNA_ligase_ATP-dep_CS"/>
</dbReference>
<dbReference type="InterPro" id="IPR001357">
    <property type="entry name" value="BRCT_dom"/>
</dbReference>
<keyword evidence="13" id="KW-0539">Nucleus</keyword>
<evidence type="ECO:0000256" key="7">
    <source>
        <dbReference type="ARBA" id="ARBA00022741"/>
    </source>
</evidence>
<evidence type="ECO:0000256" key="14">
    <source>
        <dbReference type="ARBA" id="ARBA00034003"/>
    </source>
</evidence>
<evidence type="ECO:0000313" key="22">
    <source>
        <dbReference type="Proteomes" id="UP000799640"/>
    </source>
</evidence>
<dbReference type="InterPro" id="IPR036599">
    <property type="entry name" value="DNA_ligase_N_sf"/>
</dbReference>
<evidence type="ECO:0000256" key="4">
    <source>
        <dbReference type="ARBA" id="ARBA00022598"/>
    </source>
</evidence>
<evidence type="ECO:0000256" key="13">
    <source>
        <dbReference type="ARBA" id="ARBA00023242"/>
    </source>
</evidence>
<dbReference type="PANTHER" id="PTHR45997:SF1">
    <property type="entry name" value="DNA LIGASE 4"/>
    <property type="match status" value="1"/>
</dbReference>
<dbReference type="CDD" id="cd07968">
    <property type="entry name" value="OBF_DNA_ligase_IV"/>
    <property type="match status" value="1"/>
</dbReference>
<dbReference type="InterPro" id="IPR036420">
    <property type="entry name" value="BRCT_dom_sf"/>
</dbReference>
<keyword evidence="10" id="KW-0460">Magnesium</keyword>
<dbReference type="GO" id="GO:0003677">
    <property type="term" value="F:DNA binding"/>
    <property type="evidence" value="ECO:0007669"/>
    <property type="project" value="InterPro"/>
</dbReference>
<reference evidence="21" key="1">
    <citation type="journal article" date="2020" name="Stud. Mycol.">
        <title>101 Dothideomycetes genomes: a test case for predicting lifestyles and emergence of pathogens.</title>
        <authorList>
            <person name="Haridas S."/>
            <person name="Albert R."/>
            <person name="Binder M."/>
            <person name="Bloem J."/>
            <person name="Labutti K."/>
            <person name="Salamov A."/>
            <person name="Andreopoulos B."/>
            <person name="Baker S."/>
            <person name="Barry K."/>
            <person name="Bills G."/>
            <person name="Bluhm B."/>
            <person name="Cannon C."/>
            <person name="Castanera R."/>
            <person name="Culley D."/>
            <person name="Daum C."/>
            <person name="Ezra D."/>
            <person name="Gonzalez J."/>
            <person name="Henrissat B."/>
            <person name="Kuo A."/>
            <person name="Liang C."/>
            <person name="Lipzen A."/>
            <person name="Lutzoni F."/>
            <person name="Magnuson J."/>
            <person name="Mondo S."/>
            <person name="Nolan M."/>
            <person name="Ohm R."/>
            <person name="Pangilinan J."/>
            <person name="Park H.-J."/>
            <person name="Ramirez L."/>
            <person name="Alfaro M."/>
            <person name="Sun H."/>
            <person name="Tritt A."/>
            <person name="Yoshinaga Y."/>
            <person name="Zwiers L.-H."/>
            <person name="Turgeon B."/>
            <person name="Goodwin S."/>
            <person name="Spatafora J."/>
            <person name="Crous P."/>
            <person name="Grigoriev I."/>
        </authorList>
    </citation>
    <scope>NUCLEOTIDE SEQUENCE</scope>
    <source>
        <strain evidence="21">CBS 262.69</strain>
    </source>
</reference>
<evidence type="ECO:0000256" key="2">
    <source>
        <dbReference type="ARBA" id="ARBA00004123"/>
    </source>
</evidence>
<dbReference type="EMBL" id="ML996702">
    <property type="protein sequence ID" value="KAF2397905.1"/>
    <property type="molecule type" value="Genomic_DNA"/>
</dbReference>